<evidence type="ECO:0000256" key="2">
    <source>
        <dbReference type="ARBA" id="ARBA00022862"/>
    </source>
</evidence>
<dbReference type="PIRSF" id="PIRSF000239">
    <property type="entry name" value="AHPC"/>
    <property type="match status" value="1"/>
</dbReference>
<organism evidence="8 9">
    <name type="scientific">Microlunatus sagamiharensis</name>
    <dbReference type="NCBI Taxonomy" id="546874"/>
    <lineage>
        <taxon>Bacteria</taxon>
        <taxon>Bacillati</taxon>
        <taxon>Actinomycetota</taxon>
        <taxon>Actinomycetes</taxon>
        <taxon>Propionibacteriales</taxon>
        <taxon>Propionibacteriaceae</taxon>
        <taxon>Microlunatus</taxon>
    </lineage>
</organism>
<sequence length="162" mass="17193">MTSPAPSASPQVGERAPGLRARTQHGETVTLDDLLSGTDHARVLLVFYPWAFSGICTGELGALRAGHAELAEAGVRVVAVSCDAMFTLRAFAEAEDLPFELLSDHWPHGEIARAYGVFDEEAGCALRGSFLIDGSGTTTWSVVNGIGEARDIVEHVRTASAR</sequence>
<dbReference type="EMBL" id="LT629799">
    <property type="protein sequence ID" value="SDU92003.1"/>
    <property type="molecule type" value="Genomic_DNA"/>
</dbReference>
<dbReference type="PROSITE" id="PS51352">
    <property type="entry name" value="THIOREDOXIN_2"/>
    <property type="match status" value="1"/>
</dbReference>
<dbReference type="RefSeq" id="WP_091074269.1">
    <property type="nucleotide sequence ID" value="NZ_LT629799.1"/>
</dbReference>
<feature type="active site" description="Cysteine sulfenic acid (-SOH) intermediate; for peroxidase activity" evidence="5">
    <location>
        <position position="56"/>
    </location>
</feature>
<dbReference type="PANTHER" id="PTHR43110:SF1">
    <property type="entry name" value="THIOL PEROXIDASE"/>
    <property type="match status" value="1"/>
</dbReference>
<feature type="region of interest" description="Disordered" evidence="6">
    <location>
        <begin position="1"/>
        <end position="23"/>
    </location>
</feature>
<dbReference type="InterPro" id="IPR024706">
    <property type="entry name" value="Peroxiredoxin_AhpC-typ"/>
</dbReference>
<evidence type="ECO:0000313" key="9">
    <source>
        <dbReference type="Proteomes" id="UP000198825"/>
    </source>
</evidence>
<proteinExistence type="predicted"/>
<name>A0A1H2MFJ2_9ACTN</name>
<dbReference type="AlphaFoldDB" id="A0A1H2MFJ2"/>
<evidence type="ECO:0000259" key="7">
    <source>
        <dbReference type="PROSITE" id="PS51352"/>
    </source>
</evidence>
<evidence type="ECO:0000256" key="5">
    <source>
        <dbReference type="PIRSR" id="PIRSR000239-1"/>
    </source>
</evidence>
<feature type="compositionally biased region" description="Polar residues" evidence="6">
    <location>
        <begin position="1"/>
        <end position="10"/>
    </location>
</feature>
<dbReference type="Pfam" id="PF00578">
    <property type="entry name" value="AhpC-TSA"/>
    <property type="match status" value="1"/>
</dbReference>
<dbReference type="GO" id="GO:0004601">
    <property type="term" value="F:peroxidase activity"/>
    <property type="evidence" value="ECO:0007669"/>
    <property type="project" value="UniProtKB-KW"/>
</dbReference>
<accession>A0A1H2MFJ2</accession>
<gene>
    <name evidence="8" type="ORF">SAMN04488544_1981</name>
</gene>
<dbReference type="PANTHER" id="PTHR43110">
    <property type="entry name" value="THIOL PEROXIDASE"/>
    <property type="match status" value="1"/>
</dbReference>
<dbReference type="InterPro" id="IPR000866">
    <property type="entry name" value="AhpC/TSA"/>
</dbReference>
<dbReference type="SUPFAM" id="SSF52833">
    <property type="entry name" value="Thioredoxin-like"/>
    <property type="match status" value="1"/>
</dbReference>
<evidence type="ECO:0000313" key="8">
    <source>
        <dbReference type="EMBL" id="SDU92003.1"/>
    </source>
</evidence>
<dbReference type="InterPro" id="IPR013766">
    <property type="entry name" value="Thioredoxin_domain"/>
</dbReference>
<keyword evidence="3" id="KW-0560">Oxidoreductase</keyword>
<dbReference type="InterPro" id="IPR036249">
    <property type="entry name" value="Thioredoxin-like_sf"/>
</dbReference>
<protein>
    <submittedName>
        <fullName evidence="8">Peroxiredoxin</fullName>
    </submittedName>
</protein>
<dbReference type="Proteomes" id="UP000198825">
    <property type="component" value="Chromosome I"/>
</dbReference>
<evidence type="ECO:0000256" key="3">
    <source>
        <dbReference type="ARBA" id="ARBA00023002"/>
    </source>
</evidence>
<feature type="domain" description="Thioredoxin" evidence="7">
    <location>
        <begin position="10"/>
        <end position="161"/>
    </location>
</feature>
<keyword evidence="2" id="KW-0049">Antioxidant</keyword>
<evidence type="ECO:0000256" key="6">
    <source>
        <dbReference type="SAM" id="MobiDB-lite"/>
    </source>
</evidence>
<dbReference type="Gene3D" id="3.40.30.10">
    <property type="entry name" value="Glutaredoxin"/>
    <property type="match status" value="1"/>
</dbReference>
<evidence type="ECO:0000256" key="1">
    <source>
        <dbReference type="ARBA" id="ARBA00022559"/>
    </source>
</evidence>
<keyword evidence="4" id="KW-0676">Redox-active center</keyword>
<keyword evidence="1" id="KW-0575">Peroxidase</keyword>
<keyword evidence="9" id="KW-1185">Reference proteome</keyword>
<reference evidence="9" key="1">
    <citation type="submission" date="2016-10" db="EMBL/GenBank/DDBJ databases">
        <authorList>
            <person name="Varghese N."/>
            <person name="Submissions S."/>
        </authorList>
    </citation>
    <scope>NUCLEOTIDE SEQUENCE [LARGE SCALE GENOMIC DNA]</scope>
    <source>
        <strain evidence="9">DSM 21743</strain>
    </source>
</reference>
<dbReference type="CDD" id="cd03018">
    <property type="entry name" value="PRX_AhpE_like"/>
    <property type="match status" value="1"/>
</dbReference>
<dbReference type="STRING" id="546874.SAMN04488544_1981"/>
<dbReference type="OrthoDB" id="9812811at2"/>
<dbReference type="InterPro" id="IPR050455">
    <property type="entry name" value="Tpx_Peroxidase_subfamily"/>
</dbReference>
<evidence type="ECO:0000256" key="4">
    <source>
        <dbReference type="ARBA" id="ARBA00023284"/>
    </source>
</evidence>